<dbReference type="RefSeq" id="WP_044615930.1">
    <property type="nucleotide sequence ID" value="NZ_CP007142.1"/>
</dbReference>
<dbReference type="GO" id="GO:0005737">
    <property type="term" value="C:cytoplasm"/>
    <property type="evidence" value="ECO:0007669"/>
    <property type="project" value="TreeGrafter"/>
</dbReference>
<feature type="domain" description="N-acetyltransferase" evidence="1">
    <location>
        <begin position="9"/>
        <end position="176"/>
    </location>
</feature>
<dbReference type="GO" id="GO:0008999">
    <property type="term" value="F:protein-N-terminal-alanine acetyltransferase activity"/>
    <property type="evidence" value="ECO:0007669"/>
    <property type="project" value="TreeGrafter"/>
</dbReference>
<dbReference type="PROSITE" id="PS51186">
    <property type="entry name" value="GNAT"/>
    <property type="match status" value="1"/>
</dbReference>
<dbReference type="HOGENOM" id="CLU_013985_3_0_6"/>
<dbReference type="GO" id="GO:0005840">
    <property type="term" value="C:ribosome"/>
    <property type="evidence" value="ECO:0007669"/>
    <property type="project" value="UniProtKB-KW"/>
</dbReference>
<keyword evidence="2" id="KW-0689">Ribosomal protein</keyword>
<organism evidence="2 3">
    <name type="scientific">Gynuella sunshinyii YC6258</name>
    <dbReference type="NCBI Taxonomy" id="1445510"/>
    <lineage>
        <taxon>Bacteria</taxon>
        <taxon>Pseudomonadati</taxon>
        <taxon>Pseudomonadota</taxon>
        <taxon>Gammaproteobacteria</taxon>
        <taxon>Oceanospirillales</taxon>
        <taxon>Saccharospirillaceae</taxon>
        <taxon>Gynuella</taxon>
    </lineage>
</organism>
<dbReference type="EMBL" id="CP007142">
    <property type="protein sequence ID" value="AJQ93009.1"/>
    <property type="molecule type" value="Genomic_DNA"/>
</dbReference>
<dbReference type="Gene3D" id="3.40.630.30">
    <property type="match status" value="1"/>
</dbReference>
<dbReference type="PANTHER" id="PTHR43441:SF11">
    <property type="entry name" value="RIBOSOMAL-PROTEIN-SERINE ACETYLTRANSFERASE"/>
    <property type="match status" value="1"/>
</dbReference>
<name>A0A0C5VRW1_9GAMM</name>
<dbReference type="InterPro" id="IPR000182">
    <property type="entry name" value="GNAT_dom"/>
</dbReference>
<dbReference type="OrthoDB" id="9784707at2"/>
<keyword evidence="3" id="KW-1185">Reference proteome</keyword>
<dbReference type="Proteomes" id="UP000032266">
    <property type="component" value="Chromosome"/>
</dbReference>
<dbReference type="InterPro" id="IPR051908">
    <property type="entry name" value="Ribosomal_N-acetyltransferase"/>
</dbReference>
<dbReference type="GO" id="GO:1990189">
    <property type="term" value="F:protein N-terminal-serine acetyltransferase activity"/>
    <property type="evidence" value="ECO:0007669"/>
    <property type="project" value="TreeGrafter"/>
</dbReference>
<dbReference type="SUPFAM" id="SSF55729">
    <property type="entry name" value="Acyl-CoA N-acyltransferases (Nat)"/>
    <property type="match status" value="1"/>
</dbReference>
<dbReference type="AlphaFoldDB" id="A0A0C5VRW1"/>
<dbReference type="STRING" id="1445510.YC6258_00959"/>
<dbReference type="Pfam" id="PF13302">
    <property type="entry name" value="Acetyltransf_3"/>
    <property type="match status" value="1"/>
</dbReference>
<gene>
    <name evidence="2" type="ORF">YC6258_00959</name>
</gene>
<evidence type="ECO:0000313" key="2">
    <source>
        <dbReference type="EMBL" id="AJQ93009.1"/>
    </source>
</evidence>
<keyword evidence="2" id="KW-0687">Ribonucleoprotein</keyword>
<evidence type="ECO:0000313" key="3">
    <source>
        <dbReference type="Proteomes" id="UP000032266"/>
    </source>
</evidence>
<reference evidence="2 3" key="1">
    <citation type="submission" date="2014-01" db="EMBL/GenBank/DDBJ databases">
        <title>Full genme sequencing of cellulolytic bacterium Gynuella sunshinyii YC6258T gen. nov., sp. nov.</title>
        <authorList>
            <person name="Khan H."/>
            <person name="Chung E.J."/>
            <person name="Chung Y.R."/>
        </authorList>
    </citation>
    <scope>NUCLEOTIDE SEQUENCE [LARGE SCALE GENOMIC DNA]</scope>
    <source>
        <strain evidence="2 3">YC6258</strain>
    </source>
</reference>
<dbReference type="InterPro" id="IPR016181">
    <property type="entry name" value="Acyl_CoA_acyltransferase"/>
</dbReference>
<proteinExistence type="predicted"/>
<sequence length="184" mass="21402">MPFPANKDVSIQPASLEYARPLYELINSDRTHLSQWMNWVEMTQRVEDTISYVQIGIEQYRKGIGAQYMVFCRQHLCGMISFNRIEKNNRIGLVGYWLAREFCGKGIMTTALRQLIEIGFDEFQLNKIEVRCAVGNHSSQAIPERLGFNFDGVLRENEYLNGVFVDHKVYSILRREYPSSHSQN</sequence>
<dbReference type="KEGG" id="gsn:YC6258_00959"/>
<keyword evidence="2" id="KW-0808">Transferase</keyword>
<protein>
    <submittedName>
        <fullName evidence="2">Acetyltransferase, including N-acetylase of ribosomal protein</fullName>
    </submittedName>
</protein>
<dbReference type="PANTHER" id="PTHR43441">
    <property type="entry name" value="RIBOSOMAL-PROTEIN-SERINE ACETYLTRANSFERASE"/>
    <property type="match status" value="1"/>
</dbReference>
<accession>A0A0C5VRW1</accession>
<evidence type="ECO:0000259" key="1">
    <source>
        <dbReference type="PROSITE" id="PS51186"/>
    </source>
</evidence>